<evidence type="ECO:0000256" key="1">
    <source>
        <dbReference type="SAM" id="SignalP"/>
    </source>
</evidence>
<dbReference type="Pfam" id="PF01395">
    <property type="entry name" value="PBP_GOBP"/>
    <property type="match status" value="1"/>
</dbReference>
<sequence>MIFYIFLAVLLYLTPTLSREISNEEMKHGRTMFYSTNYDKCRHLISEDTYQTMLDGSEFDSDESRAFIVCSAEALGWIVDSRINVVKMLEDLPVILGRQLTLQESIMMPKIFTSCQIEAGVDEIEVEILMRFGQCVFNRIQTDT</sequence>
<dbReference type="AlphaFoldDB" id="E6ZCJ2"/>
<reference evidence="2" key="1">
    <citation type="journal article" date="2010" name="BMC Genomics">
        <title>The venom composition of the parasitic wasp Chelonus inanitus resolved by combined expressed sequence tags analysis and proteomic approach.</title>
        <authorList>
            <person name="Vincent B."/>
            <person name="Kaeslin M."/>
            <person name="Roth T."/>
            <person name="Heller M."/>
            <person name="Poulain J."/>
            <person name="Cousserans F."/>
            <person name="Schaller J."/>
            <person name="Poirie M."/>
            <person name="Lanzrein B."/>
            <person name="Drezen J.-M."/>
            <person name="Moreau S.J.M."/>
        </authorList>
    </citation>
    <scope>NUCLEOTIDE SEQUENCE</scope>
    <source>
        <tissue evidence="2">Venom glands</tissue>
    </source>
</reference>
<dbReference type="InterPro" id="IPR036728">
    <property type="entry name" value="PBP_GOBP_sf"/>
</dbReference>
<dbReference type="InterPro" id="IPR006170">
    <property type="entry name" value="PBP/GOBP"/>
</dbReference>
<feature type="chain" id="PRO_5003216303" evidence="1">
    <location>
        <begin position="19"/>
        <end position="144"/>
    </location>
</feature>
<dbReference type="Gene3D" id="1.10.238.20">
    <property type="entry name" value="Pheromone/general odorant binding protein domain"/>
    <property type="match status" value="1"/>
</dbReference>
<feature type="signal peptide" evidence="1">
    <location>
        <begin position="1"/>
        <end position="18"/>
    </location>
</feature>
<proteinExistence type="evidence at transcript level"/>
<dbReference type="GO" id="GO:0005549">
    <property type="term" value="F:odorant binding"/>
    <property type="evidence" value="ECO:0007669"/>
    <property type="project" value="InterPro"/>
</dbReference>
<name>E6ZCJ2_9HYME</name>
<organism evidence="2">
    <name type="scientific">Chelonus inanitus</name>
    <dbReference type="NCBI Taxonomy" id="49201"/>
    <lineage>
        <taxon>Eukaryota</taxon>
        <taxon>Metazoa</taxon>
        <taxon>Ecdysozoa</taxon>
        <taxon>Arthropoda</taxon>
        <taxon>Hexapoda</taxon>
        <taxon>Insecta</taxon>
        <taxon>Pterygota</taxon>
        <taxon>Neoptera</taxon>
        <taxon>Endopterygota</taxon>
        <taxon>Hymenoptera</taxon>
        <taxon>Apocrita</taxon>
        <taxon>Ichneumonoidea</taxon>
        <taxon>Braconidae</taxon>
        <taxon>Cheloninae</taxon>
        <taxon>Chelonus</taxon>
    </lineage>
</organism>
<keyword evidence="1" id="KW-0732">Signal</keyword>
<evidence type="ECO:0000313" key="2">
    <source>
        <dbReference type="EMBL" id="CBM69261.1"/>
    </source>
</evidence>
<protein>
    <submittedName>
        <fullName evidence="2">Venom protein Ci-23b</fullName>
    </submittedName>
</protein>
<accession>E6ZCJ2</accession>
<dbReference type="EMBL" id="FN908673">
    <property type="protein sequence ID" value="CBM69261.1"/>
    <property type="molecule type" value="mRNA"/>
</dbReference>